<dbReference type="STRING" id="554055.A0A2P6VB95"/>
<feature type="compositionally biased region" description="Basic and acidic residues" evidence="2">
    <location>
        <begin position="1147"/>
        <end position="1164"/>
    </location>
</feature>
<feature type="compositionally biased region" description="Pro residues" evidence="2">
    <location>
        <begin position="1448"/>
        <end position="1464"/>
    </location>
</feature>
<feature type="region of interest" description="Disordered" evidence="2">
    <location>
        <begin position="856"/>
        <end position="882"/>
    </location>
</feature>
<dbReference type="PROSITE" id="PS50114">
    <property type="entry name" value="GATA_ZN_FINGER_2"/>
    <property type="match status" value="1"/>
</dbReference>
<evidence type="ECO:0000256" key="1">
    <source>
        <dbReference type="PROSITE-ProRule" id="PRU00094"/>
    </source>
</evidence>
<feature type="region of interest" description="Disordered" evidence="2">
    <location>
        <begin position="1321"/>
        <end position="1344"/>
    </location>
</feature>
<dbReference type="Proteomes" id="UP000239649">
    <property type="component" value="Unassembled WGS sequence"/>
</dbReference>
<evidence type="ECO:0000256" key="2">
    <source>
        <dbReference type="SAM" id="MobiDB-lite"/>
    </source>
</evidence>
<dbReference type="EMBL" id="LHPF02000015">
    <property type="protein sequence ID" value="PSC71366.1"/>
    <property type="molecule type" value="Genomic_DNA"/>
</dbReference>
<reference evidence="4 5" key="1">
    <citation type="journal article" date="2018" name="Plant J.">
        <title>Genome sequences of Chlorella sorokiniana UTEX 1602 and Micractinium conductrix SAG 241.80: implications to maltose excretion by a green alga.</title>
        <authorList>
            <person name="Arriola M.B."/>
            <person name="Velmurugan N."/>
            <person name="Zhang Y."/>
            <person name="Plunkett M.H."/>
            <person name="Hondzo H."/>
            <person name="Barney B.M."/>
        </authorList>
    </citation>
    <scope>NUCLEOTIDE SEQUENCE [LARGE SCALE GENOMIC DNA]</scope>
    <source>
        <strain evidence="4 5">SAG 241.80</strain>
    </source>
</reference>
<keyword evidence="1" id="KW-0863">Zinc-finger</keyword>
<dbReference type="InterPro" id="IPR013088">
    <property type="entry name" value="Znf_NHR/GATA"/>
</dbReference>
<dbReference type="InterPro" id="IPR055296">
    <property type="entry name" value="SRL2-like"/>
</dbReference>
<dbReference type="OrthoDB" id="515961at2759"/>
<organism evidence="4 5">
    <name type="scientific">Micractinium conductrix</name>
    <dbReference type="NCBI Taxonomy" id="554055"/>
    <lineage>
        <taxon>Eukaryota</taxon>
        <taxon>Viridiplantae</taxon>
        <taxon>Chlorophyta</taxon>
        <taxon>core chlorophytes</taxon>
        <taxon>Trebouxiophyceae</taxon>
        <taxon>Chlorellales</taxon>
        <taxon>Chlorellaceae</taxon>
        <taxon>Chlorella clade</taxon>
        <taxon>Micractinium</taxon>
    </lineage>
</organism>
<dbReference type="SUPFAM" id="SSF57716">
    <property type="entry name" value="Glucocorticoid receptor-like (DNA-binding domain)"/>
    <property type="match status" value="1"/>
</dbReference>
<dbReference type="InterPro" id="IPR000679">
    <property type="entry name" value="Znf_GATA"/>
</dbReference>
<proteinExistence type="predicted"/>
<feature type="region of interest" description="Disordered" evidence="2">
    <location>
        <begin position="916"/>
        <end position="943"/>
    </location>
</feature>
<dbReference type="CDD" id="cd00202">
    <property type="entry name" value="ZnF_GATA"/>
    <property type="match status" value="1"/>
</dbReference>
<dbReference type="Pfam" id="PF00320">
    <property type="entry name" value="GATA"/>
    <property type="match status" value="1"/>
</dbReference>
<feature type="region of interest" description="Disordered" evidence="2">
    <location>
        <begin position="460"/>
        <end position="487"/>
    </location>
</feature>
<comment type="caution">
    <text evidence="4">The sequence shown here is derived from an EMBL/GenBank/DDBJ whole genome shotgun (WGS) entry which is preliminary data.</text>
</comment>
<feature type="domain" description="GATA-type" evidence="3">
    <location>
        <begin position="1516"/>
        <end position="1549"/>
    </location>
</feature>
<name>A0A2P6VB95_9CHLO</name>
<sequence>MDITCNCFGVASAARVPVKRYNLLVPDVFPVTEPPFDRPLGITVERKVRKLADYLDKNEHRVPKVSRRLQRRLYSELRSSGYGYVKLAVEAYSLLLRHGRPERSGLLGNELVVRTVVKRRKLLFGTLGPKQYLTFREPHLGSAVGLLLTHESPRLRKLGVDLLIDFIRCQHTSDYVPQLEAFVPLLCANAKPHAAGAPPSAAASASGSPARHQASAGHSSGAAAAAAAVVVEHEEWAALRAACLRALLEHLRFCARLSYVSYHLHTITFAVLECVDASGQGAPQGRYTSPRAMLAETGATRLEGQLAALASLGRGSISQAVGASPPDVAALLVFEELAHMTRDAAEGKKVLEFVMRFLDSGSRWLGSPVAETSLAVLQQACEAEHQRYLLFSTLLRHVAAAERLAPVERAAVLRVAVAEGQHLEAGLAAPALLLGLRELPAVVASSGGAGDVPAMPPLATPVAPSLAPAPGSQQPGPFRDGDAAAGNGSTSLAAQQAIELARLQIVPHLRGPSAGPPAAAAGEADLQSLVLAAVAQLAARLDDGTQLVEAVSSTVGKLRGPAPISTAALQCCVVAAQALAHLPPKARGTGSVARSFPSLLLQELAGVMVHWQPQQRLLAHALLLLLLPAASEGLREQQASMLLSVAWHEAVLPSNAPAAFVALDRTLAALLGAAPAAALPQAVKMLAALQQEVVAAGAAVPNGAAALASDSGRRMAALSAAQACALLCVCASALRTLAVQLGQPALEQLAVPGCGEALPRLGVGQQAGGGAEPAEAVGTQAGVQQQETWQQFWQAPAAVHEFSPGEQQQAAAFLASWRQSSSAPVQQEALVAALAAVPLFKQAGGAADVRFQPIPQSALRPRMTQGSNGSYPNGSEAGNDSRRAARLRAVYKHIRQNSLLDGDRIALATISQESAAEEAPAASLSMPPLGVGEAEGGDEGPEVRSVDEVLADVDAALAAAEEALARAPVHPPACPSLLARGNSLRLLPTYPPPPAPLLFNPSNMPLLLLENRAPLGLQSPDAVETSASLRSQGSLLCPSESLSEASLGLSLSCGPEASEGPVDHFPCIADELEEQAKQLEEDWFCPSLPLAAAAAAAKAAQSGRLSPALGPRALRDTALEALQQHLAAEAEVAATAAASPEQACTSAHRERSLDARGGAAHDEPCTPQRHSKGDSSWNESLPCGMDYGEVQSPAPAKLLTLPSPAAPAGTTAHCRPPLAVAIENAQRVRLGQTPLPGAWRGCGRSAWCSLEPRHAATCTVGASVPGLLAYPSEELFESGVNIEELCRVPDELAGSLAPGSELGDDAGACASGGGADCLSSGKRRAEAEADDGASHSQSGAGGCASSDGCAEAVAKRVRTDACSSFSGVAAITAAAFQPSPAAMAAAAAAEAASGACAATMVPVEVPPPRCLAVPQFAPPVPPLGSAMARNRGRPAGAPRLRPLQPALALPPPPPPAAPLAPTPTKPVTRQKQHSTPAGVGTGERRTASRPAGRKAVVTWHTDSVTDPRTGAAVTVVQPGTFCTQCHALSTPVWRAGPFGHKTLCNACGVRWMKASKGSKK</sequence>
<protein>
    <submittedName>
        <fullName evidence="4">EFR3-like protein B-like isoform X2</fullName>
    </submittedName>
</protein>
<feature type="region of interest" description="Disordered" evidence="2">
    <location>
        <begin position="1426"/>
        <end position="1494"/>
    </location>
</feature>
<feature type="compositionally biased region" description="Low complexity" evidence="2">
    <location>
        <begin position="916"/>
        <end position="929"/>
    </location>
</feature>
<evidence type="ECO:0000313" key="4">
    <source>
        <dbReference type="EMBL" id="PSC71366.1"/>
    </source>
</evidence>
<feature type="compositionally biased region" description="Low complexity" evidence="2">
    <location>
        <begin position="1433"/>
        <end position="1447"/>
    </location>
</feature>
<keyword evidence="1" id="KW-0862">Zinc</keyword>
<dbReference type="SMART" id="SM00401">
    <property type="entry name" value="ZnF_GATA"/>
    <property type="match status" value="1"/>
</dbReference>
<dbReference type="Gene3D" id="3.30.50.10">
    <property type="entry name" value="Erythroid Transcription Factor GATA-1, subunit A"/>
    <property type="match status" value="1"/>
</dbReference>
<keyword evidence="1" id="KW-0479">Metal-binding</keyword>
<feature type="region of interest" description="Disordered" evidence="2">
    <location>
        <begin position="198"/>
        <end position="217"/>
    </location>
</feature>
<dbReference type="PROSITE" id="PS00344">
    <property type="entry name" value="GATA_ZN_FINGER_1"/>
    <property type="match status" value="1"/>
</dbReference>
<accession>A0A2P6VB95</accession>
<evidence type="ECO:0000313" key="5">
    <source>
        <dbReference type="Proteomes" id="UP000239649"/>
    </source>
</evidence>
<dbReference type="GO" id="GO:0043565">
    <property type="term" value="F:sequence-specific DNA binding"/>
    <property type="evidence" value="ECO:0007669"/>
    <property type="project" value="InterPro"/>
</dbReference>
<gene>
    <name evidence="4" type="ORF">C2E20_5404</name>
</gene>
<feature type="compositionally biased region" description="Polar residues" evidence="2">
    <location>
        <begin position="1465"/>
        <end position="1475"/>
    </location>
</feature>
<keyword evidence="5" id="KW-1185">Reference proteome</keyword>
<evidence type="ECO:0000259" key="3">
    <source>
        <dbReference type="PROSITE" id="PS50114"/>
    </source>
</evidence>
<dbReference type="GO" id="GO:0006355">
    <property type="term" value="P:regulation of DNA-templated transcription"/>
    <property type="evidence" value="ECO:0007669"/>
    <property type="project" value="InterPro"/>
</dbReference>
<feature type="compositionally biased region" description="Low complexity" evidence="2">
    <location>
        <begin position="1334"/>
        <end position="1344"/>
    </location>
</feature>
<dbReference type="PANTHER" id="PTHR46087">
    <property type="entry name" value="PUTATIVE, EXPRESSED-RELATED"/>
    <property type="match status" value="1"/>
</dbReference>
<dbReference type="GO" id="GO:0008270">
    <property type="term" value="F:zinc ion binding"/>
    <property type="evidence" value="ECO:0007669"/>
    <property type="project" value="UniProtKB-KW"/>
</dbReference>
<dbReference type="PANTHER" id="PTHR46087:SF11">
    <property type="entry name" value="PROTEIN SEMI-ROLLED LEAF 2"/>
    <property type="match status" value="1"/>
</dbReference>
<feature type="region of interest" description="Disordered" evidence="2">
    <location>
        <begin position="1141"/>
        <end position="1180"/>
    </location>
</feature>
<feature type="compositionally biased region" description="Polar residues" evidence="2">
    <location>
        <begin position="864"/>
        <end position="878"/>
    </location>
</feature>